<dbReference type="InterPro" id="IPR003834">
    <property type="entry name" value="Cyt_c_assmbl_TM_dom"/>
</dbReference>
<feature type="transmembrane region" description="Helical" evidence="6">
    <location>
        <begin position="438"/>
        <end position="462"/>
    </location>
</feature>
<feature type="transmembrane region" description="Helical" evidence="6">
    <location>
        <begin position="482"/>
        <end position="501"/>
    </location>
</feature>
<feature type="transmembrane region" description="Helical" evidence="6">
    <location>
        <begin position="365"/>
        <end position="386"/>
    </location>
</feature>
<comment type="caution">
    <text evidence="9">The sequence shown here is derived from an EMBL/GenBank/DDBJ whole genome shotgun (WGS) entry which is preliminary data.</text>
</comment>
<keyword evidence="4 6" id="KW-1133">Transmembrane helix</keyword>
<feature type="transmembrane region" description="Helical" evidence="6">
    <location>
        <begin position="326"/>
        <end position="345"/>
    </location>
</feature>
<dbReference type="Pfam" id="PF11412">
    <property type="entry name" value="DsbD_N"/>
    <property type="match status" value="1"/>
</dbReference>
<name>A0ABS6XHX4_9SPHN</name>
<evidence type="ECO:0000259" key="8">
    <source>
        <dbReference type="PROSITE" id="PS51352"/>
    </source>
</evidence>
<keyword evidence="3" id="KW-0201">Cytochrome c-type biogenesis</keyword>
<comment type="subcellular location">
    <subcellularLocation>
        <location evidence="1">Membrane</location>
        <topology evidence="1">Multi-pass membrane protein</topology>
    </subcellularLocation>
</comment>
<dbReference type="InterPro" id="IPR013766">
    <property type="entry name" value="Thioredoxin_domain"/>
</dbReference>
<keyword evidence="7" id="KW-0732">Signal</keyword>
<evidence type="ECO:0000256" key="7">
    <source>
        <dbReference type="SAM" id="SignalP"/>
    </source>
</evidence>
<dbReference type="EMBL" id="JAHWZX010000002">
    <property type="protein sequence ID" value="MBW4329772.1"/>
    <property type="molecule type" value="Genomic_DNA"/>
</dbReference>
<dbReference type="InterPro" id="IPR035671">
    <property type="entry name" value="DsbD_gamma"/>
</dbReference>
<evidence type="ECO:0000313" key="10">
    <source>
        <dbReference type="Proteomes" id="UP001197214"/>
    </source>
</evidence>
<reference evidence="9 10" key="1">
    <citation type="submission" date="2021-07" db="EMBL/GenBank/DDBJ databases">
        <title>Stakelama flava sp. nov., a novel endophytic bacterium isolated from branch of Kandelia candel.</title>
        <authorList>
            <person name="Tuo L."/>
        </authorList>
    </citation>
    <scope>NUCLEOTIDE SEQUENCE [LARGE SCALE GENOMIC DNA]</scope>
    <source>
        <strain evidence="9 10">CBK3Z-3</strain>
    </source>
</reference>
<dbReference type="Proteomes" id="UP001197214">
    <property type="component" value="Unassembled WGS sequence"/>
</dbReference>
<feature type="chain" id="PRO_5045171334" evidence="7">
    <location>
        <begin position="17"/>
        <end position="683"/>
    </location>
</feature>
<feature type="signal peptide" evidence="7">
    <location>
        <begin position="1"/>
        <end position="16"/>
    </location>
</feature>
<protein>
    <submittedName>
        <fullName evidence="9">Thioredoxin family protein</fullName>
    </submittedName>
</protein>
<gene>
    <name evidence="9" type="ORF">KY084_02640</name>
</gene>
<evidence type="ECO:0000256" key="1">
    <source>
        <dbReference type="ARBA" id="ARBA00004141"/>
    </source>
</evidence>
<sequence>MTMLALFALLPGVARAQIGGSERHIAMRLIAETDRPAPGGDVTIAFAARPQPGWHGYWKNPGDAGVPPRADWTLPDGVSAAPLEYPVPQRLMISGIMNYVYEGPFALLTTLHIPDGLSPGSALPVSVKLDYLVCTHEICVPESATLSTRLTIGDGSVPPGRRARFDRWRRALPRPLGAEATFATDADGLRLSVPFPAEATLAKDAYFFPLTDGVIDYSAPQRLMRKGDRLIIATRAGGAAGELLRGVLKTGAGSGFTLEARAGAVAAISSDEPAGFDWATLFAALGGAVLGGLILNIMPCVFPILSLKALGLARAGESETKARGEALAYAGGVVLTCLALGGLLLGLRAGGLAAGWAFQLQNPQVIAFLLLLVTAIALNLAGLYEFSMPALAGRFASATPGGGKGGAFATGALAAFVATPCTGPFMGAALGAALVLPWYAALAIFAGLGIGLALPFLAIGFVPAIRRRLPRPGAWMETLRHILSVPMFATALALAWILGRLAGADGMALGLGAALFFALGLWWTGWRQRRGKVRAFVPTLMLGMGAVAALFAITRAPATAASGQTRLGAQPFSEARLAALRSDGRPVFAYFTADWCLTCKVNEKAAIETNAVADSFAKNNVAVLVGDWTDGDPELGRFLEAHHRAGVPLYLWYAAGAGEPRVLPQVLTPSLLAALPDSVRAGE</sequence>
<evidence type="ECO:0000256" key="2">
    <source>
        <dbReference type="ARBA" id="ARBA00022692"/>
    </source>
</evidence>
<dbReference type="PANTHER" id="PTHR32234:SF3">
    <property type="entry name" value="SUPPRESSION OF COPPER SENSITIVITY PROTEIN"/>
    <property type="match status" value="1"/>
</dbReference>
<feature type="transmembrane region" description="Helical" evidence="6">
    <location>
        <begin position="507"/>
        <end position="523"/>
    </location>
</feature>
<feature type="transmembrane region" description="Helical" evidence="6">
    <location>
        <begin position="278"/>
        <end position="305"/>
    </location>
</feature>
<proteinExistence type="predicted"/>
<accession>A0ABS6XHX4</accession>
<dbReference type="CDD" id="cd02953">
    <property type="entry name" value="DsbDgamma"/>
    <property type="match status" value="1"/>
</dbReference>
<dbReference type="Pfam" id="PF02683">
    <property type="entry name" value="DsbD_TM"/>
    <property type="match status" value="1"/>
</dbReference>
<dbReference type="PANTHER" id="PTHR32234">
    <property type="entry name" value="THIOL:DISULFIDE INTERCHANGE PROTEIN DSBD"/>
    <property type="match status" value="1"/>
</dbReference>
<dbReference type="InterPro" id="IPR028250">
    <property type="entry name" value="DsbDN"/>
</dbReference>
<feature type="domain" description="Thioredoxin" evidence="8">
    <location>
        <begin position="542"/>
        <end position="681"/>
    </location>
</feature>
<dbReference type="PROSITE" id="PS51352">
    <property type="entry name" value="THIOREDOXIN_2"/>
    <property type="match status" value="1"/>
</dbReference>
<keyword evidence="5 6" id="KW-0472">Membrane</keyword>
<dbReference type="Pfam" id="PF13899">
    <property type="entry name" value="Thioredoxin_7"/>
    <property type="match status" value="1"/>
</dbReference>
<keyword evidence="2 6" id="KW-0812">Transmembrane</keyword>
<dbReference type="RefSeq" id="WP_219236887.1">
    <property type="nucleotide sequence ID" value="NZ_JAHWZX010000002.1"/>
</dbReference>
<feature type="transmembrane region" description="Helical" evidence="6">
    <location>
        <begin position="407"/>
        <end position="432"/>
    </location>
</feature>
<feature type="transmembrane region" description="Helical" evidence="6">
    <location>
        <begin position="535"/>
        <end position="553"/>
    </location>
</feature>
<evidence type="ECO:0000256" key="3">
    <source>
        <dbReference type="ARBA" id="ARBA00022748"/>
    </source>
</evidence>
<evidence type="ECO:0000313" key="9">
    <source>
        <dbReference type="EMBL" id="MBW4329772.1"/>
    </source>
</evidence>
<evidence type="ECO:0000256" key="6">
    <source>
        <dbReference type="SAM" id="Phobius"/>
    </source>
</evidence>
<evidence type="ECO:0000256" key="5">
    <source>
        <dbReference type="ARBA" id="ARBA00023136"/>
    </source>
</evidence>
<evidence type="ECO:0000256" key="4">
    <source>
        <dbReference type="ARBA" id="ARBA00022989"/>
    </source>
</evidence>
<keyword evidence="10" id="KW-1185">Reference proteome</keyword>
<organism evidence="9 10">
    <name type="scientific">Stakelama flava</name>
    <dbReference type="NCBI Taxonomy" id="2860338"/>
    <lineage>
        <taxon>Bacteria</taxon>
        <taxon>Pseudomonadati</taxon>
        <taxon>Pseudomonadota</taxon>
        <taxon>Alphaproteobacteria</taxon>
        <taxon>Sphingomonadales</taxon>
        <taxon>Sphingomonadaceae</taxon>
        <taxon>Stakelama</taxon>
    </lineage>
</organism>